<evidence type="ECO:0000256" key="5">
    <source>
        <dbReference type="ARBA" id="ARBA00013213"/>
    </source>
</evidence>
<feature type="binding site" evidence="15">
    <location>
        <position position="192"/>
    </location>
    <ligand>
        <name>L-homoserine</name>
        <dbReference type="ChEBI" id="CHEBI:57476"/>
    </ligand>
</feature>
<keyword evidence="7 16" id="KW-0028">Amino-acid biosynthesis</keyword>
<evidence type="ECO:0000256" key="17">
    <source>
        <dbReference type="RuleBase" id="RU004171"/>
    </source>
</evidence>
<feature type="active site" description="Proton donor" evidence="14">
    <location>
        <position position="207"/>
    </location>
</feature>
<dbReference type="FunFam" id="3.30.360.10:FF:000005">
    <property type="entry name" value="Homoserine dehydrogenase"/>
    <property type="match status" value="1"/>
</dbReference>
<evidence type="ECO:0000256" key="15">
    <source>
        <dbReference type="PIRSR" id="PIRSR000098-2"/>
    </source>
</evidence>
<evidence type="ECO:0000256" key="11">
    <source>
        <dbReference type="ARBA" id="ARBA00023053"/>
    </source>
</evidence>
<evidence type="ECO:0000256" key="6">
    <source>
        <dbReference type="ARBA" id="ARBA00013376"/>
    </source>
</evidence>
<dbReference type="PANTHER" id="PTHR43331:SF1">
    <property type="entry name" value="HOMOSERINE DEHYDROGENASE"/>
    <property type="match status" value="1"/>
</dbReference>
<feature type="binding site" evidence="15">
    <location>
        <begin position="9"/>
        <end position="16"/>
    </location>
    <ligand>
        <name>NADP(+)</name>
        <dbReference type="ChEBI" id="CHEBI:58349"/>
    </ligand>
</feature>
<dbReference type="UniPathway" id="UPA00050">
    <property type="reaction ID" value="UER00063"/>
</dbReference>
<comment type="caution">
    <text evidence="19">The sequence shown here is derived from an EMBL/GenBank/DDBJ whole genome shotgun (WGS) entry which is preliminary data.</text>
</comment>
<evidence type="ECO:0000256" key="16">
    <source>
        <dbReference type="RuleBase" id="RU000579"/>
    </source>
</evidence>
<dbReference type="PROSITE" id="PS51671">
    <property type="entry name" value="ACT"/>
    <property type="match status" value="1"/>
</dbReference>
<keyword evidence="10 16" id="KW-0560">Oxidoreductase</keyword>
<dbReference type="GO" id="GO:0004412">
    <property type="term" value="F:homoserine dehydrogenase activity"/>
    <property type="evidence" value="ECO:0007669"/>
    <property type="project" value="UniProtKB-EC"/>
</dbReference>
<dbReference type="InterPro" id="IPR019811">
    <property type="entry name" value="HDH_CS"/>
</dbReference>
<keyword evidence="11" id="KW-0915">Sodium</keyword>
<evidence type="ECO:0000256" key="13">
    <source>
        <dbReference type="ARBA" id="ARBA00048841"/>
    </source>
</evidence>
<dbReference type="InterPro" id="IPR036291">
    <property type="entry name" value="NAD(P)-bd_dom_sf"/>
</dbReference>
<evidence type="ECO:0000256" key="2">
    <source>
        <dbReference type="ARBA" id="ARBA00005056"/>
    </source>
</evidence>
<evidence type="ECO:0000256" key="3">
    <source>
        <dbReference type="ARBA" id="ARBA00005062"/>
    </source>
</evidence>
<evidence type="ECO:0000256" key="14">
    <source>
        <dbReference type="PIRSR" id="PIRSR000098-1"/>
    </source>
</evidence>
<evidence type="ECO:0000256" key="1">
    <source>
        <dbReference type="ARBA" id="ARBA00001920"/>
    </source>
</evidence>
<dbReference type="AlphaFoldDB" id="A0A0B8QU75"/>
<dbReference type="GO" id="GO:0009088">
    <property type="term" value="P:threonine biosynthetic process"/>
    <property type="evidence" value="ECO:0007669"/>
    <property type="project" value="UniProtKB-UniPathway"/>
</dbReference>
<evidence type="ECO:0000259" key="18">
    <source>
        <dbReference type="PROSITE" id="PS51671"/>
    </source>
</evidence>
<dbReference type="NCBIfam" id="NF004976">
    <property type="entry name" value="PRK06349.1"/>
    <property type="match status" value="1"/>
</dbReference>
<name>A0A0B8QU75_LACLL</name>
<accession>A0A0B8QU75</accession>
<feature type="binding site" evidence="15">
    <location>
        <position position="107"/>
    </location>
    <ligand>
        <name>NADPH</name>
        <dbReference type="ChEBI" id="CHEBI:57783"/>
    </ligand>
</feature>
<evidence type="ECO:0000256" key="4">
    <source>
        <dbReference type="ARBA" id="ARBA00006753"/>
    </source>
</evidence>
<feature type="domain" description="ACT" evidence="18">
    <location>
        <begin position="352"/>
        <end position="426"/>
    </location>
</feature>
<keyword evidence="9 15" id="KW-0521">NADP</keyword>
<dbReference type="InterPro" id="IPR005106">
    <property type="entry name" value="Asp/hSer_DH_NAD-bd"/>
</dbReference>
<dbReference type="GO" id="GO:0009086">
    <property type="term" value="P:methionine biosynthetic process"/>
    <property type="evidence" value="ECO:0007669"/>
    <property type="project" value="UniProtKB-KW"/>
</dbReference>
<evidence type="ECO:0000256" key="9">
    <source>
        <dbReference type="ARBA" id="ARBA00022857"/>
    </source>
</evidence>
<dbReference type="Gene3D" id="3.40.50.720">
    <property type="entry name" value="NAD(P)-binding Rossmann-like Domain"/>
    <property type="match status" value="1"/>
</dbReference>
<sequence length="429" mass="47032">MMTVNIAILGFGTVGTGLPTLISENKEKLSKILDEEIVISKVLMRDEKAIEKARAQGYQYDFVLTLEEILADSEISIVVELMGRIEPAKTYITKVIKAGKNVVTANKDLLAVHGTELRALAEKHHVALYYEAAVAGGIPILRTLANSFSSDKITHLLGILNGTSNFMMTKMSEEAWTYDQSLAKAQELGYAESDPTNDVDGIDASYKLAILSEFAFGMTLSPDQISKSGLRTIQKTDVEIAQQFGYVLKLTGEINEVESGIFAEVSPTFLPKSHPLASVNGVMNAVFIESDGIGDSMFYGAGAGQKPTATSVLADIVRIVKRVKDGTIGKPFNEYARPTSLANPHDIVNKYYFSVETPDSTGQLLRLVELFTSEDVSFEQVLQQKGDGHRAVVVIISHQINRVQLLAIQDKLKEEVDFKLLNYFKVLGD</sequence>
<comment type="pathway">
    <text evidence="3 16">Amino-acid biosynthesis; L-methionine biosynthesis via de novo pathway; L-homoserine from L-aspartate: step 3/3.</text>
</comment>
<gene>
    <name evidence="19" type="ORF">JCM5805K_1634</name>
</gene>
<dbReference type="InterPro" id="IPR016204">
    <property type="entry name" value="HDH"/>
</dbReference>
<evidence type="ECO:0000313" key="19">
    <source>
        <dbReference type="EMBL" id="GAM80522.1"/>
    </source>
</evidence>
<dbReference type="PANTHER" id="PTHR43331">
    <property type="entry name" value="HOMOSERINE DEHYDROGENASE"/>
    <property type="match status" value="1"/>
</dbReference>
<dbReference type="Pfam" id="PF00742">
    <property type="entry name" value="Homoserine_dh"/>
    <property type="match status" value="1"/>
</dbReference>
<dbReference type="InterPro" id="IPR002912">
    <property type="entry name" value="ACT_dom"/>
</dbReference>
<evidence type="ECO:0000256" key="8">
    <source>
        <dbReference type="ARBA" id="ARBA00022697"/>
    </source>
</evidence>
<comment type="similarity">
    <text evidence="4 17">Belongs to the homoserine dehydrogenase family.</text>
</comment>
<keyword evidence="12 16" id="KW-0486">Methionine biosynthesis</keyword>
<comment type="catalytic activity">
    <reaction evidence="13">
        <text>L-homoserine + NADP(+) = L-aspartate 4-semialdehyde + NADPH + H(+)</text>
        <dbReference type="Rhea" id="RHEA:15761"/>
        <dbReference type="ChEBI" id="CHEBI:15378"/>
        <dbReference type="ChEBI" id="CHEBI:57476"/>
        <dbReference type="ChEBI" id="CHEBI:57783"/>
        <dbReference type="ChEBI" id="CHEBI:58349"/>
        <dbReference type="ChEBI" id="CHEBI:537519"/>
        <dbReference type="EC" id="1.1.1.3"/>
    </reaction>
    <physiologicalReaction direction="right-to-left" evidence="13">
        <dbReference type="Rhea" id="RHEA:15763"/>
    </physiologicalReaction>
</comment>
<dbReference type="PROSITE" id="PS01042">
    <property type="entry name" value="HOMOSER_DHGENASE"/>
    <property type="match status" value="1"/>
</dbReference>
<evidence type="ECO:0000313" key="20">
    <source>
        <dbReference type="Proteomes" id="UP000031847"/>
    </source>
</evidence>
<comment type="cofactor">
    <cofactor evidence="1">
        <name>a metal cation</name>
        <dbReference type="ChEBI" id="CHEBI:25213"/>
    </cofactor>
</comment>
<dbReference type="Gene3D" id="3.30.360.10">
    <property type="entry name" value="Dihydrodipicolinate Reductase, domain 2"/>
    <property type="match status" value="1"/>
</dbReference>
<dbReference type="InterPro" id="IPR001342">
    <property type="entry name" value="HDH_cat"/>
</dbReference>
<evidence type="ECO:0000256" key="7">
    <source>
        <dbReference type="ARBA" id="ARBA00022605"/>
    </source>
</evidence>
<proteinExistence type="inferred from homology"/>
<reference evidence="19 20" key="1">
    <citation type="submission" date="2015-01" db="EMBL/GenBank/DDBJ databases">
        <title>Lactococcus lactis subsp.lactis JCM 5805 whole genome shotgun sequence.</title>
        <authorList>
            <person name="Fujii T."/>
            <person name="Tomita Y."/>
            <person name="Ikushima S."/>
            <person name="Fujiwara D."/>
        </authorList>
    </citation>
    <scope>NUCLEOTIDE SEQUENCE [LARGE SCALE GENOMIC DNA]</scope>
    <source>
        <strain evidence="19 20">JCM 5805</strain>
    </source>
</reference>
<keyword evidence="8 16" id="KW-0791">Threonine biosynthesis</keyword>
<dbReference type="EMBL" id="BBSI01000023">
    <property type="protein sequence ID" value="GAM80522.1"/>
    <property type="molecule type" value="Genomic_DNA"/>
</dbReference>
<protein>
    <recommendedName>
        <fullName evidence="6 16">Homoserine dehydrogenase</fullName>
        <ecNumber evidence="5 16">1.1.1.3</ecNumber>
    </recommendedName>
</protein>
<evidence type="ECO:0000256" key="10">
    <source>
        <dbReference type="ARBA" id="ARBA00023002"/>
    </source>
</evidence>
<dbReference type="SUPFAM" id="SSF51735">
    <property type="entry name" value="NAD(P)-binding Rossmann-fold domains"/>
    <property type="match status" value="1"/>
</dbReference>
<dbReference type="SUPFAM" id="SSF55347">
    <property type="entry name" value="Glyceraldehyde-3-phosphate dehydrogenase-like, C-terminal domain"/>
    <property type="match status" value="1"/>
</dbReference>
<evidence type="ECO:0000256" key="12">
    <source>
        <dbReference type="ARBA" id="ARBA00023167"/>
    </source>
</evidence>
<dbReference type="Proteomes" id="UP000031847">
    <property type="component" value="Unassembled WGS sequence"/>
</dbReference>
<dbReference type="EC" id="1.1.1.3" evidence="5 16"/>
<dbReference type="Gene3D" id="3.30.70.260">
    <property type="match status" value="1"/>
</dbReference>
<dbReference type="UniPathway" id="UPA00051">
    <property type="reaction ID" value="UER00465"/>
</dbReference>
<dbReference type="GO" id="GO:0050661">
    <property type="term" value="F:NADP binding"/>
    <property type="evidence" value="ECO:0007669"/>
    <property type="project" value="InterPro"/>
</dbReference>
<dbReference type="Pfam" id="PF03447">
    <property type="entry name" value="NAD_binding_3"/>
    <property type="match status" value="1"/>
</dbReference>
<organism evidence="19 20">
    <name type="scientific">Lactococcus lactis subsp. lactis</name>
    <name type="common">Streptococcus lactis</name>
    <dbReference type="NCBI Taxonomy" id="1360"/>
    <lineage>
        <taxon>Bacteria</taxon>
        <taxon>Bacillati</taxon>
        <taxon>Bacillota</taxon>
        <taxon>Bacilli</taxon>
        <taxon>Lactobacillales</taxon>
        <taxon>Streptococcaceae</taxon>
        <taxon>Lactococcus</taxon>
    </lineage>
</organism>
<dbReference type="PIRSF" id="PIRSF000098">
    <property type="entry name" value="Homoser_dehydrog"/>
    <property type="match status" value="1"/>
</dbReference>
<comment type="pathway">
    <text evidence="2 16">Amino-acid biosynthesis; L-threonine biosynthesis; L-threonine from L-aspartate: step 3/5.</text>
</comment>